<dbReference type="EMBL" id="BSUK01000001">
    <property type="protein sequence ID" value="GMA25419.1"/>
    <property type="molecule type" value="Genomic_DNA"/>
</dbReference>
<accession>A0ABQ6I3U2</accession>
<evidence type="ECO:0000313" key="2">
    <source>
        <dbReference type="EMBL" id="GMA25419.1"/>
    </source>
</evidence>
<gene>
    <name evidence="2" type="ORF">GCM10025864_31780</name>
</gene>
<keyword evidence="1" id="KW-0472">Membrane</keyword>
<evidence type="ECO:0000256" key="1">
    <source>
        <dbReference type="SAM" id="Phobius"/>
    </source>
</evidence>
<feature type="transmembrane region" description="Helical" evidence="1">
    <location>
        <begin position="20"/>
        <end position="40"/>
    </location>
</feature>
<sequence>MSAAVLVAEKVVNELPVSPYVYGGTALAVLVALLAVTFAFRSVGTRH</sequence>
<keyword evidence="3" id="KW-1185">Reference proteome</keyword>
<reference evidence="3" key="1">
    <citation type="journal article" date="2019" name="Int. J. Syst. Evol. Microbiol.">
        <title>The Global Catalogue of Microorganisms (GCM) 10K type strain sequencing project: providing services to taxonomists for standard genome sequencing and annotation.</title>
        <authorList>
            <consortium name="The Broad Institute Genomics Platform"/>
            <consortium name="The Broad Institute Genome Sequencing Center for Infectious Disease"/>
            <person name="Wu L."/>
            <person name="Ma J."/>
        </authorList>
    </citation>
    <scope>NUCLEOTIDE SEQUENCE [LARGE SCALE GENOMIC DNA]</scope>
    <source>
        <strain evidence="3">NBRC 106348</strain>
    </source>
</reference>
<protein>
    <submittedName>
        <fullName evidence="2">Uncharacterized protein</fullName>
    </submittedName>
</protein>
<keyword evidence="1" id="KW-0812">Transmembrane</keyword>
<evidence type="ECO:0000313" key="3">
    <source>
        <dbReference type="Proteomes" id="UP001157091"/>
    </source>
</evidence>
<dbReference type="RefSeq" id="WP_284294022.1">
    <property type="nucleotide sequence ID" value="NZ_BSUK01000001.1"/>
</dbReference>
<proteinExistence type="predicted"/>
<organism evidence="2 3">
    <name type="scientific">Luteimicrobium album</name>
    <dbReference type="NCBI Taxonomy" id="1054550"/>
    <lineage>
        <taxon>Bacteria</taxon>
        <taxon>Bacillati</taxon>
        <taxon>Actinomycetota</taxon>
        <taxon>Actinomycetes</taxon>
        <taxon>Micrococcales</taxon>
        <taxon>Luteimicrobium</taxon>
    </lineage>
</organism>
<name>A0ABQ6I3U2_9MICO</name>
<dbReference type="Proteomes" id="UP001157091">
    <property type="component" value="Unassembled WGS sequence"/>
</dbReference>
<keyword evidence="1" id="KW-1133">Transmembrane helix</keyword>
<comment type="caution">
    <text evidence="2">The sequence shown here is derived from an EMBL/GenBank/DDBJ whole genome shotgun (WGS) entry which is preliminary data.</text>
</comment>